<feature type="domain" description="Nudix hydrolase" evidence="2">
    <location>
        <begin position="1"/>
        <end position="163"/>
    </location>
</feature>
<sequence length="171" mass="18493">MVRGVLAIDGEKMASHAGGQDWLVSWHPPGDEPTGHPHGASGVCVAGAHLVLISHDGVHWGFPGGRPEEGETFEETLRREVWEEACVKVVSARLLGFVRSQCVAGHELGLVLVRSIWRAEVEVRPWRPEFEVAHRRIVPASEAAAHVCDPDEASGRITHRALAEAGLRGSA</sequence>
<reference evidence="3 4" key="1">
    <citation type="submission" date="2020-03" db="EMBL/GenBank/DDBJ databases">
        <title>Whole genome shotgun sequence of Phytohabitans houttuyneae NBRC 108639.</title>
        <authorList>
            <person name="Komaki H."/>
            <person name="Tamura T."/>
        </authorList>
    </citation>
    <scope>NUCLEOTIDE SEQUENCE [LARGE SCALE GENOMIC DNA]</scope>
    <source>
        <strain evidence="3 4">NBRC 108639</strain>
    </source>
</reference>
<keyword evidence="1" id="KW-0378">Hydrolase</keyword>
<keyword evidence="4" id="KW-1185">Reference proteome</keyword>
<reference evidence="3 4" key="2">
    <citation type="submission" date="2020-03" db="EMBL/GenBank/DDBJ databases">
        <authorList>
            <person name="Ichikawa N."/>
            <person name="Kimura A."/>
            <person name="Kitahashi Y."/>
            <person name="Uohara A."/>
        </authorList>
    </citation>
    <scope>NUCLEOTIDE SEQUENCE [LARGE SCALE GENOMIC DNA]</scope>
    <source>
        <strain evidence="3 4">NBRC 108639</strain>
    </source>
</reference>
<protein>
    <recommendedName>
        <fullName evidence="2">Nudix hydrolase domain-containing protein</fullName>
    </recommendedName>
</protein>
<evidence type="ECO:0000256" key="1">
    <source>
        <dbReference type="ARBA" id="ARBA00022801"/>
    </source>
</evidence>
<proteinExistence type="predicted"/>
<name>A0A6V8JUB0_9ACTN</name>
<dbReference type="EMBL" id="BLPF01000001">
    <property type="protein sequence ID" value="GFJ76173.1"/>
    <property type="molecule type" value="Genomic_DNA"/>
</dbReference>
<evidence type="ECO:0000259" key="2">
    <source>
        <dbReference type="PROSITE" id="PS51462"/>
    </source>
</evidence>
<accession>A0A6V8JUB0</accession>
<organism evidence="3 4">
    <name type="scientific">Phytohabitans houttuyneae</name>
    <dbReference type="NCBI Taxonomy" id="1076126"/>
    <lineage>
        <taxon>Bacteria</taxon>
        <taxon>Bacillati</taxon>
        <taxon>Actinomycetota</taxon>
        <taxon>Actinomycetes</taxon>
        <taxon>Micromonosporales</taxon>
        <taxon>Micromonosporaceae</taxon>
    </lineage>
</organism>
<dbReference type="Proteomes" id="UP000482800">
    <property type="component" value="Unassembled WGS sequence"/>
</dbReference>
<dbReference type="Pfam" id="PF00293">
    <property type="entry name" value="NUDIX"/>
    <property type="match status" value="1"/>
</dbReference>
<dbReference type="AlphaFoldDB" id="A0A6V8JUB0"/>
<dbReference type="InterPro" id="IPR020476">
    <property type="entry name" value="Nudix_hydrolase"/>
</dbReference>
<gene>
    <name evidence="3" type="ORF">Phou_003530</name>
</gene>
<dbReference type="GO" id="GO:0016787">
    <property type="term" value="F:hydrolase activity"/>
    <property type="evidence" value="ECO:0007669"/>
    <property type="project" value="UniProtKB-KW"/>
</dbReference>
<evidence type="ECO:0000313" key="3">
    <source>
        <dbReference type="EMBL" id="GFJ76173.1"/>
    </source>
</evidence>
<dbReference type="PROSITE" id="PS51462">
    <property type="entry name" value="NUDIX"/>
    <property type="match status" value="1"/>
</dbReference>
<dbReference type="PRINTS" id="PR00502">
    <property type="entry name" value="NUDIXFAMILY"/>
</dbReference>
<dbReference type="InterPro" id="IPR000086">
    <property type="entry name" value="NUDIX_hydrolase_dom"/>
</dbReference>
<dbReference type="SUPFAM" id="SSF55811">
    <property type="entry name" value="Nudix"/>
    <property type="match status" value="1"/>
</dbReference>
<dbReference type="InterPro" id="IPR015797">
    <property type="entry name" value="NUDIX_hydrolase-like_dom_sf"/>
</dbReference>
<evidence type="ECO:0000313" key="4">
    <source>
        <dbReference type="Proteomes" id="UP000482800"/>
    </source>
</evidence>
<dbReference type="Gene3D" id="3.90.79.10">
    <property type="entry name" value="Nucleoside Triphosphate Pyrophosphohydrolase"/>
    <property type="match status" value="1"/>
</dbReference>
<comment type="caution">
    <text evidence="3">The sequence shown here is derived from an EMBL/GenBank/DDBJ whole genome shotgun (WGS) entry which is preliminary data.</text>
</comment>